<organism evidence="1 2">
    <name type="scientific">Grimontia hollisae</name>
    <name type="common">Vibrio hollisae</name>
    <dbReference type="NCBI Taxonomy" id="673"/>
    <lineage>
        <taxon>Bacteria</taxon>
        <taxon>Pseudomonadati</taxon>
        <taxon>Pseudomonadota</taxon>
        <taxon>Gammaproteobacteria</taxon>
        <taxon>Vibrionales</taxon>
        <taxon>Vibrionaceae</taxon>
        <taxon>Grimontia</taxon>
    </lineage>
</organism>
<gene>
    <name evidence="1" type="ORF">NCTC11645_02293</name>
</gene>
<dbReference type="Proteomes" id="UP000254512">
    <property type="component" value="Unassembled WGS sequence"/>
</dbReference>
<dbReference type="STRING" id="673.AL542_15055"/>
<protein>
    <submittedName>
        <fullName evidence="1">Uncharacterized protein</fullName>
    </submittedName>
</protein>
<sequence length="147" mass="16029">MPFGVGLLAFVFASGLGGFDALALTFSSCFVVFSGHGGHQLYQHVVNSIASVIPWNGASARVRLKDGYRVTTKASYRPRVGWVVEGELSREQVSGVGDKCYRGYRIFANLKKILEFKKAAMLPCATISNKEFSGHTRRNVEEVVAAP</sequence>
<dbReference type="EMBL" id="UGHD01000002">
    <property type="protein sequence ID" value="STO57889.1"/>
    <property type="molecule type" value="Genomic_DNA"/>
</dbReference>
<dbReference type="AlphaFoldDB" id="A0A377HNY6"/>
<accession>A0A377HNY6</accession>
<proteinExistence type="predicted"/>
<evidence type="ECO:0000313" key="1">
    <source>
        <dbReference type="EMBL" id="STO57889.1"/>
    </source>
</evidence>
<evidence type="ECO:0000313" key="2">
    <source>
        <dbReference type="Proteomes" id="UP000254512"/>
    </source>
</evidence>
<name>A0A377HNY6_GRIHO</name>
<reference evidence="1 2" key="1">
    <citation type="submission" date="2018-06" db="EMBL/GenBank/DDBJ databases">
        <authorList>
            <consortium name="Pathogen Informatics"/>
            <person name="Doyle S."/>
        </authorList>
    </citation>
    <scope>NUCLEOTIDE SEQUENCE [LARGE SCALE GENOMIC DNA]</scope>
    <source>
        <strain evidence="1 2">NCTC11645</strain>
    </source>
</reference>